<dbReference type="RefSeq" id="WP_295576062.1">
    <property type="nucleotide sequence ID" value="NZ_FLQR01000007.1"/>
</dbReference>
<organism evidence="2">
    <name type="scientific">uncultured Microbacterium sp</name>
    <dbReference type="NCBI Taxonomy" id="191216"/>
    <lineage>
        <taxon>Bacteria</taxon>
        <taxon>Bacillati</taxon>
        <taxon>Actinomycetota</taxon>
        <taxon>Actinomycetes</taxon>
        <taxon>Micrococcales</taxon>
        <taxon>Microbacteriaceae</taxon>
        <taxon>Microbacterium</taxon>
        <taxon>environmental samples</taxon>
    </lineage>
</organism>
<keyword evidence="1" id="KW-0812">Transmembrane</keyword>
<keyword evidence="1" id="KW-0472">Membrane</keyword>
<sequence>MRIRPIDLVDVLVYLVVLGLFTQLFPAVISETFVLALLTAILLKVVLEAVLWIKKRVLARIRAAETPAVRIVNLIALLLILPGSKFLVLELVAWAFGDSVRLGGFFQVTLLIVVLMLARGGVRRLLDDRTAPAV</sequence>
<dbReference type="EMBL" id="FLQR01000007">
    <property type="protein sequence ID" value="SBS72738.1"/>
    <property type="molecule type" value="Genomic_DNA"/>
</dbReference>
<feature type="transmembrane region" description="Helical" evidence="1">
    <location>
        <begin position="35"/>
        <end position="53"/>
    </location>
</feature>
<feature type="transmembrane region" description="Helical" evidence="1">
    <location>
        <begin position="74"/>
        <end position="96"/>
    </location>
</feature>
<reference evidence="2" key="1">
    <citation type="submission" date="2016-03" db="EMBL/GenBank/DDBJ databases">
        <authorList>
            <person name="Ploux O."/>
        </authorList>
    </citation>
    <scope>NUCLEOTIDE SEQUENCE</scope>
    <source>
        <strain evidence="2">UC1</strain>
    </source>
</reference>
<accession>A0A1Y5P9Z8</accession>
<dbReference type="AlphaFoldDB" id="A0A1Y5P9Z8"/>
<protein>
    <submittedName>
        <fullName evidence="2">Uncharacterized protein</fullName>
    </submittedName>
</protein>
<evidence type="ECO:0000313" key="2">
    <source>
        <dbReference type="EMBL" id="SBS72738.1"/>
    </source>
</evidence>
<feature type="transmembrane region" description="Helical" evidence="1">
    <location>
        <begin position="12"/>
        <end position="29"/>
    </location>
</feature>
<gene>
    <name evidence="2" type="ORF">MIPYR_30183</name>
</gene>
<evidence type="ECO:0000256" key="1">
    <source>
        <dbReference type="SAM" id="Phobius"/>
    </source>
</evidence>
<name>A0A1Y5P9Z8_9MICO</name>
<feature type="transmembrane region" description="Helical" evidence="1">
    <location>
        <begin position="102"/>
        <end position="122"/>
    </location>
</feature>
<proteinExistence type="predicted"/>
<keyword evidence="1" id="KW-1133">Transmembrane helix</keyword>